<feature type="transmembrane region" description="Helical" evidence="1">
    <location>
        <begin position="479"/>
        <end position="500"/>
    </location>
</feature>
<keyword evidence="1" id="KW-0812">Transmembrane</keyword>
<organism evidence="2 3">
    <name type="scientific">Mycena venus</name>
    <dbReference type="NCBI Taxonomy" id="2733690"/>
    <lineage>
        <taxon>Eukaryota</taxon>
        <taxon>Fungi</taxon>
        <taxon>Dikarya</taxon>
        <taxon>Basidiomycota</taxon>
        <taxon>Agaricomycotina</taxon>
        <taxon>Agaricomycetes</taxon>
        <taxon>Agaricomycetidae</taxon>
        <taxon>Agaricales</taxon>
        <taxon>Marasmiineae</taxon>
        <taxon>Mycenaceae</taxon>
        <taxon>Mycena</taxon>
    </lineage>
</organism>
<dbReference type="EMBL" id="JACAZI010000013">
    <property type="protein sequence ID" value="KAF7345750.1"/>
    <property type="molecule type" value="Genomic_DNA"/>
</dbReference>
<feature type="transmembrane region" description="Helical" evidence="1">
    <location>
        <begin position="424"/>
        <end position="444"/>
    </location>
</feature>
<evidence type="ECO:0000256" key="1">
    <source>
        <dbReference type="SAM" id="Phobius"/>
    </source>
</evidence>
<protein>
    <submittedName>
        <fullName evidence="2">Uncharacterized protein</fullName>
    </submittedName>
</protein>
<reference evidence="2" key="1">
    <citation type="submission" date="2020-05" db="EMBL/GenBank/DDBJ databases">
        <title>Mycena genomes resolve the evolution of fungal bioluminescence.</title>
        <authorList>
            <person name="Tsai I.J."/>
        </authorList>
    </citation>
    <scope>NUCLEOTIDE SEQUENCE</scope>
    <source>
        <strain evidence="2">CCC161011</strain>
    </source>
</reference>
<feature type="transmembrane region" description="Helical" evidence="1">
    <location>
        <begin position="532"/>
        <end position="554"/>
    </location>
</feature>
<feature type="transmembrane region" description="Helical" evidence="1">
    <location>
        <begin position="387"/>
        <end position="412"/>
    </location>
</feature>
<dbReference type="AlphaFoldDB" id="A0A8H6XPU0"/>
<sequence>MSSTNFDQCLATIKANPTLWRTGGTDLRGNLVNDVSQVVGMTYSMCATQCGTAPVAFSFPSFSTQFSSFMLPFLALTAQLPFGAPNHIDNFSTIMLTIGSPTLAIFSLMITIFNSRWIRWRFERIAYPNSKQAVVILDNLQESLLRVKQTSLHGQLSLLAAQIILPQNDQWWQRGAATLEFTHTWSMANIASVGWAIIAYIFTIASMDPSNMNVIGPAVACAWLWLLPVVVGWLQTSPNCDEMKLRVKLAALNETAYICPPGDNPAAPVLAHEITDEYAIEVWPPTPPTHSDSSDESRSPPFYNYARMFPWARSVEEIAQAFESASIRASKRLTVDGTPWKPSDPGATPVLPCNRIGKADDVAIYIQPEGQPQPQCKCWAPGVWRRVAYSSFVACAVQWSCTGSAVMAAWMTPTVGLGCHSASFLLHGSLSTISFIMILAGEIITQWPHSTNSQSYSLSLSSHIRYVNLSALCRRAGKIIAWVNACMFIALDLLRFANIFDNCFCGSSVMGRGAQRAFNIVSYDPSMHFENWWIASVAFATMAAFSLWIAVFVLKTHKKSFLATS</sequence>
<keyword evidence="3" id="KW-1185">Reference proteome</keyword>
<dbReference type="Proteomes" id="UP000620124">
    <property type="component" value="Unassembled WGS sequence"/>
</dbReference>
<keyword evidence="1" id="KW-1133">Transmembrane helix</keyword>
<gene>
    <name evidence="2" type="ORF">MVEN_01595200</name>
</gene>
<name>A0A8H6XPU0_9AGAR</name>
<comment type="caution">
    <text evidence="2">The sequence shown here is derived from an EMBL/GenBank/DDBJ whole genome shotgun (WGS) entry which is preliminary data.</text>
</comment>
<accession>A0A8H6XPU0</accession>
<feature type="transmembrane region" description="Helical" evidence="1">
    <location>
        <begin position="94"/>
        <end position="114"/>
    </location>
</feature>
<proteinExistence type="predicted"/>
<feature type="transmembrane region" description="Helical" evidence="1">
    <location>
        <begin position="184"/>
        <end position="202"/>
    </location>
</feature>
<dbReference type="OrthoDB" id="5392263at2759"/>
<evidence type="ECO:0000313" key="3">
    <source>
        <dbReference type="Proteomes" id="UP000620124"/>
    </source>
</evidence>
<keyword evidence="1" id="KW-0472">Membrane</keyword>
<evidence type="ECO:0000313" key="2">
    <source>
        <dbReference type="EMBL" id="KAF7345750.1"/>
    </source>
</evidence>
<feature type="transmembrane region" description="Helical" evidence="1">
    <location>
        <begin position="214"/>
        <end position="234"/>
    </location>
</feature>